<reference evidence="1 2" key="1">
    <citation type="journal article" date="2019" name="Environ. Microbiol.">
        <title>At the nexus of three kingdoms: the genome of the mycorrhizal fungus Gigaspora margarita provides insights into plant, endobacterial and fungal interactions.</title>
        <authorList>
            <person name="Venice F."/>
            <person name="Ghignone S."/>
            <person name="Salvioli di Fossalunga A."/>
            <person name="Amselem J."/>
            <person name="Novero M."/>
            <person name="Xianan X."/>
            <person name="Sedzielewska Toro K."/>
            <person name="Morin E."/>
            <person name="Lipzen A."/>
            <person name="Grigoriev I.V."/>
            <person name="Henrissat B."/>
            <person name="Martin F.M."/>
            <person name="Bonfante P."/>
        </authorList>
    </citation>
    <scope>NUCLEOTIDE SEQUENCE [LARGE SCALE GENOMIC DNA]</scope>
    <source>
        <strain evidence="1 2">BEG34</strain>
    </source>
</reference>
<name>A0A8H4A0E7_GIGMA</name>
<keyword evidence="2" id="KW-1185">Reference proteome</keyword>
<dbReference type="SMART" id="SM00671">
    <property type="entry name" value="SEL1"/>
    <property type="match status" value="5"/>
</dbReference>
<dbReference type="EMBL" id="WTPW01002379">
    <property type="protein sequence ID" value="KAF0384483.1"/>
    <property type="molecule type" value="Genomic_DNA"/>
</dbReference>
<dbReference type="AlphaFoldDB" id="A0A8H4A0E7"/>
<dbReference type="PANTHER" id="PTHR43628:SF1">
    <property type="entry name" value="CHITIN SYNTHASE REGULATORY FACTOR 2-RELATED"/>
    <property type="match status" value="1"/>
</dbReference>
<proteinExistence type="predicted"/>
<protein>
    <submittedName>
        <fullName evidence="1">HCP-like protein</fullName>
    </submittedName>
</protein>
<dbReference type="InterPro" id="IPR006597">
    <property type="entry name" value="Sel1-like"/>
</dbReference>
<dbReference type="SUPFAM" id="SSF81901">
    <property type="entry name" value="HCP-like"/>
    <property type="match status" value="2"/>
</dbReference>
<gene>
    <name evidence="1" type="ORF">F8M41_011604</name>
</gene>
<dbReference type="Proteomes" id="UP000439903">
    <property type="component" value="Unassembled WGS sequence"/>
</dbReference>
<dbReference type="Pfam" id="PF08238">
    <property type="entry name" value="Sel1"/>
    <property type="match status" value="6"/>
</dbReference>
<evidence type="ECO:0000313" key="2">
    <source>
        <dbReference type="Proteomes" id="UP000439903"/>
    </source>
</evidence>
<organism evidence="1 2">
    <name type="scientific">Gigaspora margarita</name>
    <dbReference type="NCBI Taxonomy" id="4874"/>
    <lineage>
        <taxon>Eukaryota</taxon>
        <taxon>Fungi</taxon>
        <taxon>Fungi incertae sedis</taxon>
        <taxon>Mucoromycota</taxon>
        <taxon>Glomeromycotina</taxon>
        <taxon>Glomeromycetes</taxon>
        <taxon>Diversisporales</taxon>
        <taxon>Gigasporaceae</taxon>
        <taxon>Gigaspora</taxon>
    </lineage>
</organism>
<accession>A0A8H4A0E7</accession>
<dbReference type="InterPro" id="IPR011990">
    <property type="entry name" value="TPR-like_helical_dom_sf"/>
</dbReference>
<sequence>MNIEKYYTSKDYNLGYEYHHGVGVEKNEKLAFECYQKAADNYDHLLAIFSLGHCYQHGIGVTVNHEMAFEFYKKTFDKGLPEGTYMVGYCYSHGIGVVNNTQESHRFFQMAASHGVTGPFDVGRCFKPDSRRIFTKEKNLELASRYHDSANYIEMFKYFQKSAEMGNAFGTFNVGYSYAKGIGVEKDEHKAFIYYQKSAEMGHANGTYHVGCFYNDGIGVEKDE</sequence>
<dbReference type="InterPro" id="IPR052945">
    <property type="entry name" value="Mitotic_Regulator"/>
</dbReference>
<dbReference type="PANTHER" id="PTHR43628">
    <property type="entry name" value="ACTIVATOR OF C KINASE PROTEIN 1-RELATED"/>
    <property type="match status" value="1"/>
</dbReference>
<dbReference type="OrthoDB" id="2384430at2759"/>
<dbReference type="Gene3D" id="1.25.40.10">
    <property type="entry name" value="Tetratricopeptide repeat domain"/>
    <property type="match status" value="2"/>
</dbReference>
<evidence type="ECO:0000313" key="1">
    <source>
        <dbReference type="EMBL" id="KAF0384483.1"/>
    </source>
</evidence>
<comment type="caution">
    <text evidence="1">The sequence shown here is derived from an EMBL/GenBank/DDBJ whole genome shotgun (WGS) entry which is preliminary data.</text>
</comment>